<evidence type="ECO:0000313" key="4">
    <source>
        <dbReference type="Proteomes" id="UP000230002"/>
    </source>
</evidence>
<sequence>MAVKRRAISTVLKGVTFEQRSVGILRDHLSMSLRRVGGKGDGGIDLQGWWWLPSHCLAHARSHDVCKSSQEAANRTPLRVLGQCKAEEKKIGPRYIREFEGVVLRHSAYLAANESGGPLTGCLRSIVVGLFVSASPFTKASHLEVYSSPIPLALMHLPEPPDPSESSPVPEPDFPGTLVFNPALSGENGLFSAHLEARWERSPVSGGGRPGLWSEGQRIESWIPAVGGDGESGA</sequence>
<dbReference type="GO" id="GO:0005739">
    <property type="term" value="C:mitochondrion"/>
    <property type="evidence" value="ECO:0007669"/>
    <property type="project" value="UniProtKB-SubCell"/>
</dbReference>
<organism evidence="3 4">
    <name type="scientific">Ganoderma sinense ZZ0214-1</name>
    <dbReference type="NCBI Taxonomy" id="1077348"/>
    <lineage>
        <taxon>Eukaryota</taxon>
        <taxon>Fungi</taxon>
        <taxon>Dikarya</taxon>
        <taxon>Basidiomycota</taxon>
        <taxon>Agaricomycotina</taxon>
        <taxon>Agaricomycetes</taxon>
        <taxon>Polyporales</taxon>
        <taxon>Polyporaceae</taxon>
        <taxon>Ganoderma</taxon>
    </lineage>
</organism>
<dbReference type="InterPro" id="IPR018828">
    <property type="entry name" value="RRG7"/>
</dbReference>
<dbReference type="Pfam" id="PF10356">
    <property type="entry name" value="RRG7"/>
    <property type="match status" value="1"/>
</dbReference>
<dbReference type="InterPro" id="IPR011856">
    <property type="entry name" value="tRNA_endonuc-like_dom_sf"/>
</dbReference>
<dbReference type="AlphaFoldDB" id="A0A2G8S1H7"/>
<evidence type="ECO:0000313" key="3">
    <source>
        <dbReference type="EMBL" id="PIL27622.1"/>
    </source>
</evidence>
<comment type="caution">
    <text evidence="3">The sequence shown here is derived from an EMBL/GenBank/DDBJ whole genome shotgun (WGS) entry which is preliminary data.</text>
</comment>
<reference evidence="3 4" key="1">
    <citation type="journal article" date="2015" name="Sci. Rep.">
        <title>Chromosome-level genome map provides insights into diverse defense mechanisms in the medicinal fungus Ganoderma sinense.</title>
        <authorList>
            <person name="Zhu Y."/>
            <person name="Xu J."/>
            <person name="Sun C."/>
            <person name="Zhou S."/>
            <person name="Xu H."/>
            <person name="Nelson D.R."/>
            <person name="Qian J."/>
            <person name="Song J."/>
            <person name="Luo H."/>
            <person name="Xiang L."/>
            <person name="Li Y."/>
            <person name="Xu Z."/>
            <person name="Ji A."/>
            <person name="Wang L."/>
            <person name="Lu S."/>
            <person name="Hayward A."/>
            <person name="Sun W."/>
            <person name="Li X."/>
            <person name="Schwartz D.C."/>
            <person name="Wang Y."/>
            <person name="Chen S."/>
        </authorList>
    </citation>
    <scope>NUCLEOTIDE SEQUENCE [LARGE SCALE GENOMIC DNA]</scope>
    <source>
        <strain evidence="3 4">ZZ0214-1</strain>
    </source>
</reference>
<dbReference type="Gene3D" id="3.40.1350.10">
    <property type="match status" value="1"/>
</dbReference>
<dbReference type="PANTHER" id="PTHR28133">
    <property type="entry name" value="REQUIRED FOR RESPIRATORY GROWTH PROTEIN 7, MITOCHONDRIAL"/>
    <property type="match status" value="1"/>
</dbReference>
<gene>
    <name evidence="3" type="ORF">GSI_10774</name>
</gene>
<name>A0A2G8S1H7_9APHY</name>
<comment type="subcellular location">
    <subcellularLocation>
        <location evidence="1">Mitochondrion</location>
    </subcellularLocation>
</comment>
<dbReference type="GO" id="GO:0003676">
    <property type="term" value="F:nucleic acid binding"/>
    <property type="evidence" value="ECO:0007669"/>
    <property type="project" value="InterPro"/>
</dbReference>
<dbReference type="EMBL" id="AYKW01000034">
    <property type="protein sequence ID" value="PIL27622.1"/>
    <property type="molecule type" value="Genomic_DNA"/>
</dbReference>
<dbReference type="PANTHER" id="PTHR28133:SF1">
    <property type="entry name" value="REQUIRED FOR RESPIRATORY GROWTH PROTEIN 7, MITOCHONDRIAL"/>
    <property type="match status" value="1"/>
</dbReference>
<keyword evidence="4" id="KW-1185">Reference proteome</keyword>
<evidence type="ECO:0000256" key="1">
    <source>
        <dbReference type="ARBA" id="ARBA00004173"/>
    </source>
</evidence>
<evidence type="ECO:0000256" key="2">
    <source>
        <dbReference type="ARBA" id="ARBA00023128"/>
    </source>
</evidence>
<accession>A0A2G8S1H7</accession>
<keyword evidence="2" id="KW-0496">Mitochondrion</keyword>
<protein>
    <submittedName>
        <fullName evidence="3">Uncharacterized protein</fullName>
    </submittedName>
</protein>
<dbReference type="OrthoDB" id="20734at2759"/>
<dbReference type="Proteomes" id="UP000230002">
    <property type="component" value="Unassembled WGS sequence"/>
</dbReference>
<proteinExistence type="predicted"/>